<evidence type="ECO:0000313" key="5">
    <source>
        <dbReference type="Proteomes" id="UP000276568"/>
    </source>
</evidence>
<keyword evidence="2" id="KW-1277">Toxin-antitoxin system</keyword>
<gene>
    <name evidence="4" type="ORF">EDX97_11615</name>
</gene>
<keyword evidence="3" id="KW-0255">Endonuclease</keyword>
<dbReference type="GO" id="GO:0004521">
    <property type="term" value="F:RNA endonuclease activity"/>
    <property type="evidence" value="ECO:0007669"/>
    <property type="project" value="TreeGrafter"/>
</dbReference>
<evidence type="ECO:0000313" key="4">
    <source>
        <dbReference type="EMBL" id="RNM28878.1"/>
    </source>
</evidence>
<comment type="similarity">
    <text evidence="1 3">Belongs to the PemK/MazF family.</text>
</comment>
<dbReference type="PANTHER" id="PTHR33988">
    <property type="entry name" value="ENDORIBONUCLEASE MAZF-RELATED"/>
    <property type="match status" value="1"/>
</dbReference>
<dbReference type="OrthoDB" id="9808744at2"/>
<dbReference type="PANTHER" id="PTHR33988:SF3">
    <property type="entry name" value="ENDORIBONUCLEASE TOXIN CHPB-RELATED"/>
    <property type="match status" value="1"/>
</dbReference>
<dbReference type="GO" id="GO:0016075">
    <property type="term" value="P:rRNA catabolic process"/>
    <property type="evidence" value="ECO:0007669"/>
    <property type="project" value="TreeGrafter"/>
</dbReference>
<dbReference type="GO" id="GO:0016787">
    <property type="term" value="F:hydrolase activity"/>
    <property type="evidence" value="ECO:0007669"/>
    <property type="project" value="UniProtKB-KW"/>
</dbReference>
<protein>
    <recommendedName>
        <fullName evidence="3">mRNA interferase</fullName>
        <ecNumber evidence="3">3.1.-.-</ecNumber>
    </recommendedName>
</protein>
<dbReference type="Gene3D" id="2.30.30.110">
    <property type="match status" value="1"/>
</dbReference>
<comment type="function">
    <text evidence="3">Toxic component of a type II toxin-antitoxin (TA) system.</text>
</comment>
<name>A0A3N0HW00_9FIRM</name>
<keyword evidence="3" id="KW-0378">Hydrolase</keyword>
<dbReference type="RefSeq" id="WP_128521300.1">
    <property type="nucleotide sequence ID" value="NZ_RJQC01000010.1"/>
</dbReference>
<accession>A0A3N0HW00</accession>
<dbReference type="EC" id="3.1.-.-" evidence="3"/>
<evidence type="ECO:0000256" key="1">
    <source>
        <dbReference type="ARBA" id="ARBA00007521"/>
    </source>
</evidence>
<keyword evidence="5" id="KW-1185">Reference proteome</keyword>
<dbReference type="GO" id="GO:0006402">
    <property type="term" value="P:mRNA catabolic process"/>
    <property type="evidence" value="ECO:0007669"/>
    <property type="project" value="TreeGrafter"/>
</dbReference>
<proteinExistence type="inferred from homology"/>
<evidence type="ECO:0000256" key="3">
    <source>
        <dbReference type="PIRNR" id="PIRNR033490"/>
    </source>
</evidence>
<dbReference type="Pfam" id="PF02452">
    <property type="entry name" value="PemK_toxin"/>
    <property type="match status" value="1"/>
</dbReference>
<evidence type="ECO:0000256" key="2">
    <source>
        <dbReference type="ARBA" id="ARBA00022649"/>
    </source>
</evidence>
<sequence>MLFKQGDIVFMDFNPIRGHEQAGRRPALIVSNNDYNRIMGLYIVCPITNNTKVFPSHVLLPSGLSTTGAVLCEHVRTVDIGKRNPIKKEECPASTLDEVLEIVESLF</sequence>
<keyword evidence="3" id="KW-0540">Nuclease</keyword>
<dbReference type="PIRSF" id="PIRSF033490">
    <property type="entry name" value="MazF"/>
    <property type="match status" value="1"/>
</dbReference>
<dbReference type="GO" id="GO:0003677">
    <property type="term" value="F:DNA binding"/>
    <property type="evidence" value="ECO:0007669"/>
    <property type="project" value="InterPro"/>
</dbReference>
<reference evidence="4 5" key="1">
    <citation type="submission" date="2018-11" db="EMBL/GenBank/DDBJ databases">
        <title>Clostridium sp. nov., a member of the family Erysipelotrichaceae isolated from pig faeces.</title>
        <authorList>
            <person name="Chang Y.-H."/>
        </authorList>
    </citation>
    <scope>NUCLEOTIDE SEQUENCE [LARGE SCALE GENOMIC DNA]</scope>
    <source>
        <strain evidence="4 5">YH-panp20</strain>
    </source>
</reference>
<dbReference type="InterPro" id="IPR003477">
    <property type="entry name" value="PemK-like"/>
</dbReference>
<dbReference type="SUPFAM" id="SSF50118">
    <property type="entry name" value="Cell growth inhibitor/plasmid maintenance toxic component"/>
    <property type="match status" value="1"/>
</dbReference>
<dbReference type="InterPro" id="IPR011067">
    <property type="entry name" value="Plasmid_toxin/cell-grow_inhib"/>
</dbReference>
<dbReference type="EMBL" id="RJQC01000010">
    <property type="protein sequence ID" value="RNM28878.1"/>
    <property type="molecule type" value="Genomic_DNA"/>
</dbReference>
<dbReference type="Proteomes" id="UP000276568">
    <property type="component" value="Unassembled WGS sequence"/>
</dbReference>
<organism evidence="4 5">
    <name type="scientific">Absicoccus porci</name>
    <dbReference type="NCBI Taxonomy" id="2486576"/>
    <lineage>
        <taxon>Bacteria</taxon>
        <taxon>Bacillati</taxon>
        <taxon>Bacillota</taxon>
        <taxon>Erysipelotrichia</taxon>
        <taxon>Erysipelotrichales</taxon>
        <taxon>Erysipelotrichaceae</taxon>
        <taxon>Absicoccus</taxon>
    </lineage>
</organism>
<comment type="caution">
    <text evidence="4">The sequence shown here is derived from an EMBL/GenBank/DDBJ whole genome shotgun (WGS) entry which is preliminary data.</text>
</comment>
<dbReference type="AlphaFoldDB" id="A0A3N0HW00"/>